<protein>
    <submittedName>
        <fullName evidence="6">2',3'-cyclic-nucleotide 2'-phosphodiesterase (5'-nucleotidase family)</fullName>
    </submittedName>
</protein>
<organism evidence="6 7">
    <name type="scientific">Conyzicola lurida</name>
    <dbReference type="NCBI Taxonomy" id="1172621"/>
    <lineage>
        <taxon>Bacteria</taxon>
        <taxon>Bacillati</taxon>
        <taxon>Actinomycetota</taxon>
        <taxon>Actinomycetes</taxon>
        <taxon>Micrococcales</taxon>
        <taxon>Microbacteriaceae</taxon>
        <taxon>Conyzicola</taxon>
    </lineage>
</organism>
<keyword evidence="2" id="KW-0378">Hydrolase</keyword>
<dbReference type="GO" id="GO:0000166">
    <property type="term" value="F:nucleotide binding"/>
    <property type="evidence" value="ECO:0007669"/>
    <property type="project" value="UniProtKB-KW"/>
</dbReference>
<dbReference type="GO" id="GO:0008253">
    <property type="term" value="F:5'-nucleotidase activity"/>
    <property type="evidence" value="ECO:0007669"/>
    <property type="project" value="TreeGrafter"/>
</dbReference>
<keyword evidence="3" id="KW-0812">Transmembrane</keyword>
<dbReference type="SUPFAM" id="SSF55816">
    <property type="entry name" value="5'-nucleotidase (syn. UDP-sugar hydrolase), C-terminal domain"/>
    <property type="match status" value="1"/>
</dbReference>
<evidence type="ECO:0000259" key="4">
    <source>
        <dbReference type="Pfam" id="PF00149"/>
    </source>
</evidence>
<evidence type="ECO:0000256" key="2">
    <source>
        <dbReference type="RuleBase" id="RU362119"/>
    </source>
</evidence>
<dbReference type="GO" id="GO:0009166">
    <property type="term" value="P:nucleotide catabolic process"/>
    <property type="evidence" value="ECO:0007669"/>
    <property type="project" value="InterPro"/>
</dbReference>
<dbReference type="Proteomes" id="UP000536685">
    <property type="component" value="Unassembled WGS sequence"/>
</dbReference>
<dbReference type="Gene3D" id="3.90.780.10">
    <property type="entry name" value="5'-Nucleotidase, C-terminal domain"/>
    <property type="match status" value="1"/>
</dbReference>
<comment type="caution">
    <text evidence="6">The sequence shown here is derived from an EMBL/GenBank/DDBJ whole genome shotgun (WGS) entry which is preliminary data.</text>
</comment>
<dbReference type="SUPFAM" id="SSF56300">
    <property type="entry name" value="Metallo-dependent phosphatases"/>
    <property type="match status" value="1"/>
</dbReference>
<keyword evidence="3" id="KW-0472">Membrane</keyword>
<dbReference type="Pfam" id="PF00149">
    <property type="entry name" value="Metallophos"/>
    <property type="match status" value="1"/>
</dbReference>
<evidence type="ECO:0000313" key="7">
    <source>
        <dbReference type="Proteomes" id="UP000536685"/>
    </source>
</evidence>
<feature type="domain" description="Calcineurin-like phosphoesterase" evidence="4">
    <location>
        <begin position="43"/>
        <end position="262"/>
    </location>
</feature>
<dbReference type="InterPro" id="IPR004843">
    <property type="entry name" value="Calcineurin-like_PHP"/>
</dbReference>
<keyword evidence="7" id="KW-1185">Reference proteome</keyword>
<feature type="transmembrane region" description="Helical" evidence="3">
    <location>
        <begin position="679"/>
        <end position="699"/>
    </location>
</feature>
<dbReference type="Pfam" id="PF02872">
    <property type="entry name" value="5_nucleotid_C"/>
    <property type="match status" value="1"/>
</dbReference>
<feature type="chain" id="PRO_5033091460" evidence="2">
    <location>
        <begin position="34"/>
        <end position="710"/>
    </location>
</feature>
<dbReference type="GO" id="GO:0030288">
    <property type="term" value="C:outer membrane-bounded periplasmic space"/>
    <property type="evidence" value="ECO:0007669"/>
    <property type="project" value="TreeGrafter"/>
</dbReference>
<reference evidence="6 7" key="1">
    <citation type="submission" date="2020-08" db="EMBL/GenBank/DDBJ databases">
        <title>Sequencing the genomes of 1000 actinobacteria strains.</title>
        <authorList>
            <person name="Klenk H.-P."/>
        </authorList>
    </citation>
    <scope>NUCLEOTIDE SEQUENCE [LARGE SCALE GENOMIC DNA]</scope>
    <source>
        <strain evidence="6 7">DSM 105784</strain>
    </source>
</reference>
<dbReference type="GO" id="GO:0008768">
    <property type="term" value="F:UDP-sugar diphosphatase activity"/>
    <property type="evidence" value="ECO:0007669"/>
    <property type="project" value="TreeGrafter"/>
</dbReference>
<gene>
    <name evidence="6" type="ORF">HD599_002957</name>
</gene>
<feature type="signal peptide" evidence="2">
    <location>
        <begin position="1"/>
        <end position="33"/>
    </location>
</feature>
<keyword evidence="2" id="KW-0547">Nucleotide-binding</keyword>
<evidence type="ECO:0000256" key="1">
    <source>
        <dbReference type="ARBA" id="ARBA00022729"/>
    </source>
</evidence>
<comment type="similarity">
    <text evidence="2">Belongs to the 5'-nucleotidase family.</text>
</comment>
<keyword evidence="3" id="KW-1133">Transmembrane helix</keyword>
<proteinExistence type="inferred from homology"/>
<dbReference type="Gene3D" id="3.60.21.10">
    <property type="match status" value="1"/>
</dbReference>
<feature type="domain" description="5'-Nucleotidase C-terminal" evidence="5">
    <location>
        <begin position="363"/>
        <end position="527"/>
    </location>
</feature>
<dbReference type="EMBL" id="JACHMJ010000001">
    <property type="protein sequence ID" value="MBB5844634.1"/>
    <property type="molecule type" value="Genomic_DNA"/>
</dbReference>
<name>A0A841AQS5_9MICO</name>
<dbReference type="InterPro" id="IPR029052">
    <property type="entry name" value="Metallo-depent_PP-like"/>
</dbReference>
<evidence type="ECO:0000256" key="3">
    <source>
        <dbReference type="SAM" id="Phobius"/>
    </source>
</evidence>
<dbReference type="InterPro" id="IPR036907">
    <property type="entry name" value="5'-Nucleotdase_C_sf"/>
</dbReference>
<dbReference type="InterPro" id="IPR006179">
    <property type="entry name" value="5_nucleotidase/apyrase"/>
</dbReference>
<dbReference type="PANTHER" id="PTHR11575:SF24">
    <property type="entry name" value="5'-NUCLEOTIDASE"/>
    <property type="match status" value="1"/>
</dbReference>
<dbReference type="PANTHER" id="PTHR11575">
    <property type="entry name" value="5'-NUCLEOTIDASE-RELATED"/>
    <property type="match status" value="1"/>
</dbReference>
<dbReference type="PRINTS" id="PR01607">
    <property type="entry name" value="APYRASEFAMLY"/>
</dbReference>
<evidence type="ECO:0000313" key="6">
    <source>
        <dbReference type="EMBL" id="MBB5844634.1"/>
    </source>
</evidence>
<evidence type="ECO:0000259" key="5">
    <source>
        <dbReference type="Pfam" id="PF02872"/>
    </source>
</evidence>
<dbReference type="InterPro" id="IPR008334">
    <property type="entry name" value="5'-Nucleotdase_C"/>
</dbReference>
<accession>A0A841AQS5</accession>
<keyword evidence="1 2" id="KW-0732">Signal</keyword>
<dbReference type="AlphaFoldDB" id="A0A841AQS5"/>
<sequence>MTQSHRSRTRVGLAGALGLALAAVPLATAPAMAAPGDVVEISLLNINDFHGRIDENTVKFAGTVEQLRAAAGEANTLFLSDGDNIGASLFASSSQDDQPTIDVLNALELRTSAVGNHEFDKGFSDLAGRVATAADWSYLGANVYQKGTTTPALQEYEIFTVGGIDIAVIGAVTVETPTLVSPGGITTVDFGDPVAAVNRVAAQIDSAGLADVIVAEYHEGASAGTPDGATLEAELALDSAFTSIVQNTSASVDAIFTGHTHKQYSWDAPVPGVPGKTRPVLQTGNYGENIGQIALTVDATTGDVVSYVAGNVARTETDDAELIAAYPRVAEVNTIVTAALAAAATIGDQPIGSITADITTAFAEGERDDRASESTLGNLVANSLVTSLADETLGGAEIGVVNPGGLRSDLTFASSAVGEGDGVVTYAEANAVLPFVNNLWTTTLTGAQFATLLEQQWQLDENGDVPSRPFLNLGLSSNVNYTFDPAAAQGEHITSITVDGEPIDPARGYRIGSFSFLVLGGDNFREFANGTDTRDSGLIDRDAWIGYISASSPLSPDFARHGVAVSGVPASVEAGAEASLTLGTLDLTSLGSPTTTAVSLAFDGSAAAPVEAAFAADGALAFTVPADAPASTTLVVTSAESGTVVRVPLAVTQPAAAVPPVETEPAAAEPELAATGVDVGPAAGGAALLLMLGLTLLVVRRRREVAGSRR</sequence>